<proteinExistence type="predicted"/>
<accession>A0A3B0G066</accession>
<organism evidence="2 3">
    <name type="scientific">Pseudarthrobacter phenanthrenivorans</name>
    <name type="common">Arthrobacter phenanthrenivorans</name>
    <dbReference type="NCBI Taxonomy" id="361575"/>
    <lineage>
        <taxon>Bacteria</taxon>
        <taxon>Bacillati</taxon>
        <taxon>Actinomycetota</taxon>
        <taxon>Actinomycetes</taxon>
        <taxon>Micrococcales</taxon>
        <taxon>Micrococcaceae</taxon>
        <taxon>Pseudarthrobacter</taxon>
    </lineage>
</organism>
<evidence type="ECO:0000313" key="2">
    <source>
        <dbReference type="EMBL" id="RKO25379.1"/>
    </source>
</evidence>
<evidence type="ECO:0000256" key="1">
    <source>
        <dbReference type="SAM" id="Phobius"/>
    </source>
</evidence>
<keyword evidence="1" id="KW-0812">Transmembrane</keyword>
<evidence type="ECO:0000313" key="3">
    <source>
        <dbReference type="Proteomes" id="UP000273159"/>
    </source>
</evidence>
<feature type="transmembrane region" description="Helical" evidence="1">
    <location>
        <begin position="77"/>
        <end position="95"/>
    </location>
</feature>
<dbReference type="AlphaFoldDB" id="A0A3B0G066"/>
<dbReference type="RefSeq" id="WP_049786077.1">
    <property type="nucleotide sequence ID" value="NZ_VHJD01000002.1"/>
</dbReference>
<keyword evidence="1" id="KW-0472">Membrane</keyword>
<feature type="transmembrane region" description="Helical" evidence="1">
    <location>
        <begin position="115"/>
        <end position="136"/>
    </location>
</feature>
<feature type="transmembrane region" description="Helical" evidence="1">
    <location>
        <begin position="12"/>
        <end position="30"/>
    </location>
</feature>
<name>A0A3B0G066_PSEPS</name>
<comment type="caution">
    <text evidence="2">The sequence shown here is derived from an EMBL/GenBank/DDBJ whole genome shotgun (WGS) entry which is preliminary data.</text>
</comment>
<dbReference type="Proteomes" id="UP000273159">
    <property type="component" value="Unassembled WGS sequence"/>
</dbReference>
<dbReference type="EMBL" id="RBNH01000004">
    <property type="protein sequence ID" value="RKO25379.1"/>
    <property type="molecule type" value="Genomic_DNA"/>
</dbReference>
<gene>
    <name evidence="2" type="ORF">D7Z96_06115</name>
</gene>
<protein>
    <submittedName>
        <fullName evidence="2">Uncharacterized protein</fullName>
    </submittedName>
</protein>
<keyword evidence="1" id="KW-1133">Transmembrane helix</keyword>
<sequence>MADKTMTMAATTRGGNIGSVLVNAALLWGINNWPGWQAVPFLTDDMTRVLGLINASLTAGIIANLVFVVIRNRGVMALGNLVVLGIGLAATFRVWEVFPFDFGDSWSGWPVVVRVLLVLGIVGSIIGMVVEIIALFRSLAGVGERARQ</sequence>
<reference evidence="2 3" key="1">
    <citation type="submission" date="2018-10" db="EMBL/GenBank/DDBJ databases">
        <title>Genome-guide identification and characterization of bacteria that degrade polycyclic aromatic hydrocarbons and resist hexavalent chromium simultaneously.</title>
        <authorList>
            <person name="Feng H."/>
        </authorList>
    </citation>
    <scope>NUCLEOTIDE SEQUENCE [LARGE SCALE GENOMIC DNA]</scope>
    <source>
        <strain evidence="2 3">J015</strain>
    </source>
</reference>
<reference evidence="3" key="2">
    <citation type="submission" date="2018-10" db="EMBL/GenBank/DDBJ databases">
        <authorList>
            <person name="Wang Y."/>
            <person name="Wang J."/>
            <person name="Yang X."/>
            <person name="Wang Z."/>
            <person name="Huang Y."/>
        </authorList>
    </citation>
    <scope>NUCLEOTIDE SEQUENCE [LARGE SCALE GENOMIC DNA]</scope>
    <source>
        <strain evidence="3">J015</strain>
    </source>
</reference>
<feature type="transmembrane region" description="Helical" evidence="1">
    <location>
        <begin position="50"/>
        <end position="70"/>
    </location>
</feature>